<evidence type="ECO:0000313" key="2">
    <source>
        <dbReference type="EMBL" id="GBN74781.1"/>
    </source>
</evidence>
<sequence>MWFSVTEKKRFCFVCGILFSFPAPLPENMFGACGPWVITLASCNSCLNCCKFSTWMNGWQFVEQGRGYEPHKRALNITRVRSSQNSSPVLNQNEFCCTSGSGILLEDSRLIIG</sequence>
<keyword evidence="3" id="KW-1185">Reference proteome</keyword>
<name>A0A4Y2RGK6_ARAVE</name>
<dbReference type="EMBL" id="BGPR01016970">
    <property type="protein sequence ID" value="GBN74726.1"/>
    <property type="molecule type" value="Genomic_DNA"/>
</dbReference>
<gene>
    <name evidence="1" type="ORF">AVEN_192721_1</name>
    <name evidence="2" type="ORF">AVEN_207890_1</name>
</gene>
<dbReference type="Proteomes" id="UP000499080">
    <property type="component" value="Unassembled WGS sequence"/>
</dbReference>
<dbReference type="AlphaFoldDB" id="A0A4Y2RGK6"/>
<protein>
    <submittedName>
        <fullName evidence="2">Uncharacterized protein</fullName>
    </submittedName>
</protein>
<evidence type="ECO:0000313" key="1">
    <source>
        <dbReference type="EMBL" id="GBN74726.1"/>
    </source>
</evidence>
<dbReference type="EMBL" id="BGPR01016984">
    <property type="protein sequence ID" value="GBN74781.1"/>
    <property type="molecule type" value="Genomic_DNA"/>
</dbReference>
<comment type="caution">
    <text evidence="2">The sequence shown here is derived from an EMBL/GenBank/DDBJ whole genome shotgun (WGS) entry which is preliminary data.</text>
</comment>
<evidence type="ECO:0000313" key="3">
    <source>
        <dbReference type="Proteomes" id="UP000499080"/>
    </source>
</evidence>
<proteinExistence type="predicted"/>
<accession>A0A4Y2RGK6</accession>
<organism evidence="2 3">
    <name type="scientific">Araneus ventricosus</name>
    <name type="common">Orbweaver spider</name>
    <name type="synonym">Epeira ventricosa</name>
    <dbReference type="NCBI Taxonomy" id="182803"/>
    <lineage>
        <taxon>Eukaryota</taxon>
        <taxon>Metazoa</taxon>
        <taxon>Ecdysozoa</taxon>
        <taxon>Arthropoda</taxon>
        <taxon>Chelicerata</taxon>
        <taxon>Arachnida</taxon>
        <taxon>Araneae</taxon>
        <taxon>Araneomorphae</taxon>
        <taxon>Entelegynae</taxon>
        <taxon>Araneoidea</taxon>
        <taxon>Araneidae</taxon>
        <taxon>Araneus</taxon>
    </lineage>
</organism>
<reference evidence="2 3" key="1">
    <citation type="journal article" date="2019" name="Sci. Rep.">
        <title>Orb-weaving spider Araneus ventricosus genome elucidates the spidroin gene catalogue.</title>
        <authorList>
            <person name="Kono N."/>
            <person name="Nakamura H."/>
            <person name="Ohtoshi R."/>
            <person name="Moran D.A.P."/>
            <person name="Shinohara A."/>
            <person name="Yoshida Y."/>
            <person name="Fujiwara M."/>
            <person name="Mori M."/>
            <person name="Tomita M."/>
            <person name="Arakawa K."/>
        </authorList>
    </citation>
    <scope>NUCLEOTIDE SEQUENCE [LARGE SCALE GENOMIC DNA]</scope>
</reference>